<dbReference type="Gene3D" id="6.10.250.690">
    <property type="match status" value="1"/>
</dbReference>
<reference evidence="10" key="1">
    <citation type="submission" date="2023-01" db="EMBL/GenBank/DDBJ databases">
        <title>Complete genome sequence of Planctobacterium marinum strain Dej080120_11.</title>
        <authorList>
            <person name="Ueki S."/>
            <person name="Maruyama F."/>
        </authorList>
    </citation>
    <scope>NUCLEOTIDE SEQUENCE</scope>
    <source>
        <strain evidence="10">Dej080120_11</strain>
    </source>
</reference>
<evidence type="ECO:0000313" key="10">
    <source>
        <dbReference type="EMBL" id="BDX08017.1"/>
    </source>
</evidence>
<dbReference type="InterPro" id="IPR011006">
    <property type="entry name" value="CheY-like_superfamily"/>
</dbReference>
<dbReference type="GO" id="GO:0000976">
    <property type="term" value="F:transcription cis-regulatory region binding"/>
    <property type="evidence" value="ECO:0007669"/>
    <property type="project" value="TreeGrafter"/>
</dbReference>
<dbReference type="GO" id="GO:0032993">
    <property type="term" value="C:protein-DNA complex"/>
    <property type="evidence" value="ECO:0007669"/>
    <property type="project" value="TreeGrafter"/>
</dbReference>
<keyword evidence="2" id="KW-0902">Two-component regulatory system</keyword>
<feature type="DNA-binding region" description="OmpR/PhoB-type" evidence="7">
    <location>
        <begin position="130"/>
        <end position="229"/>
    </location>
</feature>
<dbReference type="SMART" id="SM00448">
    <property type="entry name" value="REC"/>
    <property type="match status" value="1"/>
</dbReference>
<evidence type="ECO:0000256" key="2">
    <source>
        <dbReference type="ARBA" id="ARBA00023012"/>
    </source>
</evidence>
<dbReference type="AlphaFoldDB" id="A0AA48HQX5"/>
<evidence type="ECO:0000256" key="3">
    <source>
        <dbReference type="ARBA" id="ARBA00023015"/>
    </source>
</evidence>
<feature type="domain" description="OmpR/PhoB-type" evidence="9">
    <location>
        <begin position="130"/>
        <end position="229"/>
    </location>
</feature>
<keyword evidence="11" id="KW-1185">Reference proteome</keyword>
<dbReference type="PROSITE" id="PS50110">
    <property type="entry name" value="RESPONSE_REGULATORY"/>
    <property type="match status" value="1"/>
</dbReference>
<dbReference type="Pfam" id="PF00072">
    <property type="entry name" value="Response_reg"/>
    <property type="match status" value="1"/>
</dbReference>
<evidence type="ECO:0000256" key="4">
    <source>
        <dbReference type="ARBA" id="ARBA00023125"/>
    </source>
</evidence>
<dbReference type="GO" id="GO:0000156">
    <property type="term" value="F:phosphorelay response regulator activity"/>
    <property type="evidence" value="ECO:0007669"/>
    <property type="project" value="TreeGrafter"/>
</dbReference>
<feature type="domain" description="Response regulatory" evidence="8">
    <location>
        <begin position="7"/>
        <end position="120"/>
    </location>
</feature>
<dbReference type="GO" id="GO:0005829">
    <property type="term" value="C:cytosol"/>
    <property type="evidence" value="ECO:0007669"/>
    <property type="project" value="TreeGrafter"/>
</dbReference>
<dbReference type="FunFam" id="3.40.50.2300:FF:000001">
    <property type="entry name" value="DNA-binding response regulator PhoB"/>
    <property type="match status" value="1"/>
</dbReference>
<sequence>MTIFSQPILVVEDNHTTAKTLSIFLNGAGYEVNCVANGSEALIEFHSKPYALILLDIMMPGIDGLTVCQKIRQTSDIPIVMLTAKSSEDDIVNGLESGANDYVCKPFGAKELIARIKNCLRNAKALESTPALIELGSIMLAPEQRKVWLNQEELKLTKSEYSILYSMIQQVGRVFTREQLINQALGEQYEGFERTIDTHIWSLRKKLKEPKGQPRYLHSEMGIGYRLEDVKPETNAIKNGESQTTNQTN</sequence>
<dbReference type="InterPro" id="IPR039420">
    <property type="entry name" value="WalR-like"/>
</dbReference>
<dbReference type="EMBL" id="AP027272">
    <property type="protein sequence ID" value="BDX08017.1"/>
    <property type="molecule type" value="Genomic_DNA"/>
</dbReference>
<dbReference type="GO" id="GO:0006355">
    <property type="term" value="P:regulation of DNA-templated transcription"/>
    <property type="evidence" value="ECO:0007669"/>
    <property type="project" value="InterPro"/>
</dbReference>
<dbReference type="InterPro" id="IPR036388">
    <property type="entry name" value="WH-like_DNA-bd_sf"/>
</dbReference>
<dbReference type="PANTHER" id="PTHR48111">
    <property type="entry name" value="REGULATOR OF RPOS"/>
    <property type="match status" value="1"/>
</dbReference>
<accession>A0AA48HQX5</accession>
<keyword evidence="1 6" id="KW-0597">Phosphoprotein</keyword>
<evidence type="ECO:0000256" key="5">
    <source>
        <dbReference type="ARBA" id="ARBA00023163"/>
    </source>
</evidence>
<dbReference type="InterPro" id="IPR001789">
    <property type="entry name" value="Sig_transdc_resp-reg_receiver"/>
</dbReference>
<feature type="modified residue" description="4-aspartylphosphate" evidence="6">
    <location>
        <position position="56"/>
    </location>
</feature>
<dbReference type="KEGG" id="pmaw:MACH26_35380"/>
<dbReference type="Gene3D" id="3.40.50.2300">
    <property type="match status" value="1"/>
</dbReference>
<dbReference type="SUPFAM" id="SSF52172">
    <property type="entry name" value="CheY-like"/>
    <property type="match status" value="1"/>
</dbReference>
<dbReference type="Gene3D" id="1.10.10.10">
    <property type="entry name" value="Winged helix-like DNA-binding domain superfamily/Winged helix DNA-binding domain"/>
    <property type="match status" value="1"/>
</dbReference>
<keyword evidence="4 7" id="KW-0238">DNA-binding</keyword>
<keyword evidence="3" id="KW-0805">Transcription regulation</keyword>
<dbReference type="CDD" id="cd17574">
    <property type="entry name" value="REC_OmpR"/>
    <property type="match status" value="1"/>
</dbReference>
<evidence type="ECO:0000259" key="9">
    <source>
        <dbReference type="PROSITE" id="PS51755"/>
    </source>
</evidence>
<keyword evidence="5" id="KW-0804">Transcription</keyword>
<proteinExistence type="predicted"/>
<dbReference type="PANTHER" id="PTHR48111:SF1">
    <property type="entry name" value="TWO-COMPONENT RESPONSE REGULATOR ORR33"/>
    <property type="match status" value="1"/>
</dbReference>
<evidence type="ECO:0000256" key="6">
    <source>
        <dbReference type="PROSITE-ProRule" id="PRU00169"/>
    </source>
</evidence>
<evidence type="ECO:0000256" key="1">
    <source>
        <dbReference type="ARBA" id="ARBA00022553"/>
    </source>
</evidence>
<dbReference type="Proteomes" id="UP001333710">
    <property type="component" value="Chromosome"/>
</dbReference>
<dbReference type="PROSITE" id="PS51755">
    <property type="entry name" value="OMPR_PHOB"/>
    <property type="match status" value="1"/>
</dbReference>
<organism evidence="10 11">
    <name type="scientific">Planctobacterium marinum</name>
    <dbReference type="NCBI Taxonomy" id="1631968"/>
    <lineage>
        <taxon>Bacteria</taxon>
        <taxon>Pseudomonadati</taxon>
        <taxon>Pseudomonadota</taxon>
        <taxon>Gammaproteobacteria</taxon>
        <taxon>Alteromonadales</taxon>
        <taxon>Alteromonadaceae</taxon>
        <taxon>Planctobacterium</taxon>
    </lineage>
</organism>
<name>A0AA48HQX5_9ALTE</name>
<evidence type="ECO:0000256" key="7">
    <source>
        <dbReference type="PROSITE-ProRule" id="PRU01091"/>
    </source>
</evidence>
<evidence type="ECO:0000313" key="11">
    <source>
        <dbReference type="Proteomes" id="UP001333710"/>
    </source>
</evidence>
<evidence type="ECO:0000259" key="8">
    <source>
        <dbReference type="PROSITE" id="PS50110"/>
    </source>
</evidence>
<protein>
    <submittedName>
        <fullName evidence="10">DNA-binding response regulator</fullName>
    </submittedName>
</protein>
<dbReference type="Pfam" id="PF00486">
    <property type="entry name" value="Trans_reg_C"/>
    <property type="match status" value="1"/>
</dbReference>
<dbReference type="InterPro" id="IPR001867">
    <property type="entry name" value="OmpR/PhoB-type_DNA-bd"/>
</dbReference>
<dbReference type="RefSeq" id="WP_338294104.1">
    <property type="nucleotide sequence ID" value="NZ_AP027272.1"/>
</dbReference>
<gene>
    <name evidence="10" type="primary">drrA</name>
    <name evidence="10" type="ORF">MACH26_35380</name>
</gene>
<dbReference type="SMART" id="SM00862">
    <property type="entry name" value="Trans_reg_C"/>
    <property type="match status" value="1"/>
</dbReference>
<dbReference type="CDD" id="cd00383">
    <property type="entry name" value="trans_reg_C"/>
    <property type="match status" value="1"/>
</dbReference>